<dbReference type="PANTHER" id="PTHR23404">
    <property type="entry name" value="MOLYBDOPTERIN SYNTHASE RELATED"/>
    <property type="match status" value="1"/>
</dbReference>
<proteinExistence type="predicted"/>
<comment type="caution">
    <text evidence="1">The sequence shown here is derived from an EMBL/GenBank/DDBJ whole genome shotgun (WGS) entry which is preliminary data.</text>
</comment>
<evidence type="ECO:0000313" key="2">
    <source>
        <dbReference type="Proteomes" id="UP001165580"/>
    </source>
</evidence>
<dbReference type="RefSeq" id="WP_259486838.1">
    <property type="nucleotide sequence ID" value="NZ_JANTEZ010000004.1"/>
</dbReference>
<dbReference type="InterPro" id="IPR003448">
    <property type="entry name" value="Mopterin_biosynth_MoaE"/>
</dbReference>
<evidence type="ECO:0000313" key="1">
    <source>
        <dbReference type="EMBL" id="MCS5715344.1"/>
    </source>
</evidence>
<dbReference type="InterPro" id="IPR036563">
    <property type="entry name" value="MoaE_sf"/>
</dbReference>
<name>A0ABT2GGJ9_9MICO</name>
<dbReference type="Pfam" id="PF02391">
    <property type="entry name" value="MoaE"/>
    <property type="match status" value="1"/>
</dbReference>
<protein>
    <submittedName>
        <fullName evidence="1">Molybdenum cofactor biosynthesis protein MoaE</fullName>
    </submittedName>
</protein>
<dbReference type="CDD" id="cd00756">
    <property type="entry name" value="MoaE"/>
    <property type="match status" value="1"/>
</dbReference>
<reference evidence="1" key="1">
    <citation type="submission" date="2022-08" db="EMBL/GenBank/DDBJ databases">
        <authorList>
            <person name="Deng Y."/>
            <person name="Han X.-F."/>
            <person name="Zhang Y.-Q."/>
        </authorList>
    </citation>
    <scope>NUCLEOTIDE SEQUENCE</scope>
    <source>
        <strain evidence="1">CPCC 205716</strain>
    </source>
</reference>
<accession>A0ABT2GGJ9</accession>
<gene>
    <name evidence="1" type="ORF">NVV95_12390</name>
</gene>
<dbReference type="SUPFAM" id="SSF54690">
    <property type="entry name" value="Molybdopterin synthase subunit MoaE"/>
    <property type="match status" value="1"/>
</dbReference>
<dbReference type="EMBL" id="JANTEZ010000004">
    <property type="protein sequence ID" value="MCS5715344.1"/>
    <property type="molecule type" value="Genomic_DNA"/>
</dbReference>
<dbReference type="Gene3D" id="3.90.1170.40">
    <property type="entry name" value="Molybdopterin biosynthesis MoaE subunit"/>
    <property type="match status" value="1"/>
</dbReference>
<dbReference type="Proteomes" id="UP001165580">
    <property type="component" value="Unassembled WGS sequence"/>
</dbReference>
<keyword evidence="2" id="KW-1185">Reference proteome</keyword>
<sequence length="156" mass="16005">MPAPSDAAPASDGSVDNRVVIARIAEKTITIDECSAAVEDATSGAVVTFAGVVRDHDEGRGVTALSYTAHPSAAEAIRASALRIAAAHPETRVAIVHRTGDLVVGDLALACAVASAHRGDAFAACAELVDDVKKTVPIWKEQAFDDGSTEWVASLG</sequence>
<organism evidence="1 2">
    <name type="scientific">Herbiconiux gentiana</name>
    <dbReference type="NCBI Taxonomy" id="2970912"/>
    <lineage>
        <taxon>Bacteria</taxon>
        <taxon>Bacillati</taxon>
        <taxon>Actinomycetota</taxon>
        <taxon>Actinomycetes</taxon>
        <taxon>Micrococcales</taxon>
        <taxon>Microbacteriaceae</taxon>
        <taxon>Herbiconiux</taxon>
    </lineage>
</organism>